<organism evidence="1 2">
    <name type="scientific">Melastoma candidum</name>
    <dbReference type="NCBI Taxonomy" id="119954"/>
    <lineage>
        <taxon>Eukaryota</taxon>
        <taxon>Viridiplantae</taxon>
        <taxon>Streptophyta</taxon>
        <taxon>Embryophyta</taxon>
        <taxon>Tracheophyta</taxon>
        <taxon>Spermatophyta</taxon>
        <taxon>Magnoliopsida</taxon>
        <taxon>eudicotyledons</taxon>
        <taxon>Gunneridae</taxon>
        <taxon>Pentapetalae</taxon>
        <taxon>rosids</taxon>
        <taxon>malvids</taxon>
        <taxon>Myrtales</taxon>
        <taxon>Melastomataceae</taxon>
        <taxon>Melastomatoideae</taxon>
        <taxon>Melastomateae</taxon>
        <taxon>Melastoma</taxon>
    </lineage>
</organism>
<dbReference type="Proteomes" id="UP001057402">
    <property type="component" value="Chromosome 5"/>
</dbReference>
<evidence type="ECO:0000313" key="1">
    <source>
        <dbReference type="EMBL" id="KAI4370856.1"/>
    </source>
</evidence>
<name>A0ACB9QY11_9MYRT</name>
<comment type="caution">
    <text evidence="1">The sequence shown here is derived from an EMBL/GenBank/DDBJ whole genome shotgun (WGS) entry which is preliminary data.</text>
</comment>
<gene>
    <name evidence="1" type="ORF">MLD38_019157</name>
</gene>
<protein>
    <submittedName>
        <fullName evidence="1">Uncharacterized protein</fullName>
    </submittedName>
</protein>
<reference evidence="2" key="1">
    <citation type="journal article" date="2023" name="Front. Plant Sci.">
        <title>Chromosomal-level genome assembly of Melastoma candidum provides insights into trichome evolution.</title>
        <authorList>
            <person name="Zhong Y."/>
            <person name="Wu W."/>
            <person name="Sun C."/>
            <person name="Zou P."/>
            <person name="Liu Y."/>
            <person name="Dai S."/>
            <person name="Zhou R."/>
        </authorList>
    </citation>
    <scope>NUCLEOTIDE SEQUENCE [LARGE SCALE GENOMIC DNA]</scope>
</reference>
<dbReference type="EMBL" id="CM042884">
    <property type="protein sequence ID" value="KAI4370856.1"/>
    <property type="molecule type" value="Genomic_DNA"/>
</dbReference>
<proteinExistence type="predicted"/>
<accession>A0ACB9QY11</accession>
<sequence>MISSASMMSRLIENAETNLGSISLIVWEWPPMRAASFRDHVALILPLGFLVVMLILYVKTLICSAWRGNRCTPSGGDEMDPAVAKYVNGRSMGLSMTYKSSAVCLTLLLAARLMMVLITANGSYDSINSAVYVVSGEVVQAVAWVISLVVFYRVRRRRLEKFRVC</sequence>
<keyword evidence="2" id="KW-1185">Reference proteome</keyword>
<evidence type="ECO:0000313" key="2">
    <source>
        <dbReference type="Proteomes" id="UP001057402"/>
    </source>
</evidence>